<keyword evidence="10 11" id="KW-0009">Actin-binding</keyword>
<dbReference type="InterPro" id="IPR000857">
    <property type="entry name" value="MyTH4_dom"/>
</dbReference>
<dbReference type="InterPro" id="IPR027417">
    <property type="entry name" value="P-loop_NTPase"/>
</dbReference>
<dbReference type="CDD" id="cd13201">
    <property type="entry name" value="FERM_C_MyoXV"/>
    <property type="match status" value="1"/>
</dbReference>
<dbReference type="Gene3D" id="3.10.20.90">
    <property type="entry name" value="Phosphatidylinositol 3-kinase Catalytic Subunit, Chain A, domain 1"/>
    <property type="match status" value="1"/>
</dbReference>
<feature type="region of interest" description="Disordered" evidence="12">
    <location>
        <begin position="348"/>
        <end position="384"/>
    </location>
</feature>
<feature type="region of interest" description="Actin-binding" evidence="11">
    <location>
        <begin position="2644"/>
        <end position="2666"/>
    </location>
</feature>
<evidence type="ECO:0000256" key="6">
    <source>
        <dbReference type="ARBA" id="ARBA00022741"/>
    </source>
</evidence>
<dbReference type="SMART" id="SM00295">
    <property type="entry name" value="B41"/>
    <property type="match status" value="1"/>
</dbReference>
<dbReference type="InterPro" id="IPR011993">
    <property type="entry name" value="PH-like_dom_sf"/>
</dbReference>
<dbReference type="PROSITE" id="PS51456">
    <property type="entry name" value="MYOSIN_MOTOR"/>
    <property type="match status" value="1"/>
</dbReference>
<feature type="compositionally biased region" description="Basic and acidic residues" evidence="12">
    <location>
        <begin position="1"/>
        <end position="74"/>
    </location>
</feature>
<dbReference type="InterPro" id="IPR019748">
    <property type="entry name" value="FERM_central"/>
</dbReference>
<evidence type="ECO:0000256" key="3">
    <source>
        <dbReference type="ARBA" id="ARBA00022443"/>
    </source>
</evidence>
<evidence type="ECO:0000256" key="12">
    <source>
        <dbReference type="SAM" id="MobiDB-lite"/>
    </source>
</evidence>
<keyword evidence="17" id="KW-1185">Reference proteome</keyword>
<dbReference type="PROSITE" id="PS50096">
    <property type="entry name" value="IQ"/>
    <property type="match status" value="2"/>
</dbReference>
<evidence type="ECO:0000313" key="16">
    <source>
        <dbReference type="EMBL" id="KAL1282752.1"/>
    </source>
</evidence>
<dbReference type="PROSITE" id="PS50057">
    <property type="entry name" value="FERM_3"/>
    <property type="match status" value="1"/>
</dbReference>
<evidence type="ECO:0000256" key="2">
    <source>
        <dbReference type="ARBA" id="ARBA00008314"/>
    </source>
</evidence>
<feature type="domain" description="MyTH4" evidence="14">
    <location>
        <begin position="2931"/>
        <end position="3082"/>
    </location>
</feature>
<comment type="caution">
    <text evidence="16">The sequence shown here is derived from an EMBL/GenBank/DDBJ whole genome shotgun (WGS) entry which is preliminary data.</text>
</comment>
<feature type="domain" description="Myosin motor" evidence="15">
    <location>
        <begin position="2091"/>
        <end position="2765"/>
    </location>
</feature>
<feature type="compositionally biased region" description="Polar residues" evidence="12">
    <location>
        <begin position="3445"/>
        <end position="3459"/>
    </location>
</feature>
<feature type="region of interest" description="Disordered" evidence="12">
    <location>
        <begin position="3399"/>
        <end position="3495"/>
    </location>
</feature>
<feature type="region of interest" description="Disordered" evidence="12">
    <location>
        <begin position="3979"/>
        <end position="4000"/>
    </location>
</feature>
<feature type="compositionally biased region" description="Low complexity" evidence="12">
    <location>
        <begin position="1062"/>
        <end position="1071"/>
    </location>
</feature>
<comment type="subcellular location">
    <subcellularLocation>
        <location evidence="1">Cytoplasm</location>
    </subcellularLocation>
</comment>
<evidence type="ECO:0000256" key="1">
    <source>
        <dbReference type="ARBA" id="ARBA00004496"/>
    </source>
</evidence>
<dbReference type="Gene3D" id="6.20.240.20">
    <property type="match status" value="1"/>
</dbReference>
<keyword evidence="4" id="KW-0963">Cytoplasm</keyword>
<dbReference type="InterPro" id="IPR035963">
    <property type="entry name" value="FERM_2"/>
</dbReference>
<dbReference type="SMART" id="SM00242">
    <property type="entry name" value="MYSc"/>
    <property type="match status" value="1"/>
</dbReference>
<dbReference type="PANTHER" id="PTHR22692:SF21">
    <property type="entry name" value="MYOSIN XVA"/>
    <property type="match status" value="1"/>
</dbReference>
<dbReference type="InterPro" id="IPR000048">
    <property type="entry name" value="IQ_motif_EF-hand-BS"/>
</dbReference>
<dbReference type="Gene3D" id="1.10.10.820">
    <property type="match status" value="1"/>
</dbReference>
<dbReference type="SMART" id="SM00015">
    <property type="entry name" value="IQ"/>
    <property type="match status" value="2"/>
</dbReference>
<evidence type="ECO:0000256" key="7">
    <source>
        <dbReference type="ARBA" id="ARBA00022840"/>
    </source>
</evidence>
<organism evidence="16 17">
    <name type="scientific">Cirrhinus molitorella</name>
    <name type="common">mud carp</name>
    <dbReference type="NCBI Taxonomy" id="172907"/>
    <lineage>
        <taxon>Eukaryota</taxon>
        <taxon>Metazoa</taxon>
        <taxon>Chordata</taxon>
        <taxon>Craniata</taxon>
        <taxon>Vertebrata</taxon>
        <taxon>Euteleostomi</taxon>
        <taxon>Actinopterygii</taxon>
        <taxon>Neopterygii</taxon>
        <taxon>Teleostei</taxon>
        <taxon>Ostariophysi</taxon>
        <taxon>Cypriniformes</taxon>
        <taxon>Cyprinidae</taxon>
        <taxon>Labeoninae</taxon>
        <taxon>Labeonini</taxon>
        <taxon>Cirrhinus</taxon>
    </lineage>
</organism>
<feature type="region of interest" description="Disordered" evidence="12">
    <location>
        <begin position="3350"/>
        <end position="3378"/>
    </location>
</feature>
<dbReference type="CDD" id="cd14473">
    <property type="entry name" value="FERM_B-lobe"/>
    <property type="match status" value="1"/>
</dbReference>
<dbReference type="Pfam" id="PF00063">
    <property type="entry name" value="Myosin_head"/>
    <property type="match status" value="1"/>
</dbReference>
<keyword evidence="5" id="KW-0677">Repeat</keyword>
<feature type="domain" description="FERM" evidence="13">
    <location>
        <begin position="4165"/>
        <end position="4486"/>
    </location>
</feature>
<dbReference type="Gene3D" id="3.40.850.10">
    <property type="entry name" value="Kinesin motor domain"/>
    <property type="match status" value="1"/>
</dbReference>
<accession>A0ABR3P0D7</accession>
<feature type="compositionally biased region" description="Pro residues" evidence="12">
    <location>
        <begin position="3353"/>
        <end position="3378"/>
    </location>
</feature>
<feature type="compositionally biased region" description="Acidic residues" evidence="12">
    <location>
        <begin position="138"/>
        <end position="159"/>
    </location>
</feature>
<dbReference type="InterPro" id="IPR001452">
    <property type="entry name" value="SH3_domain"/>
</dbReference>
<dbReference type="InterPro" id="IPR038185">
    <property type="entry name" value="MyTH4_dom_sf"/>
</dbReference>
<dbReference type="SMART" id="SM00139">
    <property type="entry name" value="MyTH4"/>
    <property type="match status" value="2"/>
</dbReference>
<dbReference type="Pfam" id="PF00784">
    <property type="entry name" value="MyTH4"/>
    <property type="match status" value="2"/>
</dbReference>
<dbReference type="InterPro" id="IPR051567">
    <property type="entry name" value="Unconventional_Myosin_ATPase"/>
</dbReference>
<evidence type="ECO:0000256" key="11">
    <source>
        <dbReference type="PROSITE-ProRule" id="PRU00782"/>
    </source>
</evidence>
<proteinExistence type="inferred from homology"/>
<keyword evidence="7 11" id="KW-0067">ATP-binding</keyword>
<dbReference type="InterPro" id="IPR019749">
    <property type="entry name" value="Band_41_domain"/>
</dbReference>
<feature type="compositionally biased region" description="Pro residues" evidence="12">
    <location>
        <begin position="3595"/>
        <end position="3604"/>
    </location>
</feature>
<feature type="compositionally biased region" description="Pro residues" evidence="12">
    <location>
        <begin position="983"/>
        <end position="994"/>
    </location>
</feature>
<dbReference type="Gene3D" id="1.20.58.530">
    <property type="match status" value="1"/>
</dbReference>
<keyword evidence="3" id="KW-0728">SH3 domain</keyword>
<evidence type="ECO:0000256" key="5">
    <source>
        <dbReference type="ARBA" id="ARBA00022737"/>
    </source>
</evidence>
<dbReference type="PRINTS" id="PR00193">
    <property type="entry name" value="MYOSINHEAVY"/>
</dbReference>
<comment type="similarity">
    <text evidence="2 11">Belongs to the TRAFAC class myosin-kinesin ATPase superfamily. Myosin family.</text>
</comment>
<feature type="compositionally biased region" description="Polar residues" evidence="12">
    <location>
        <begin position="1096"/>
        <end position="1130"/>
    </location>
</feature>
<feature type="compositionally biased region" description="Basic residues" evidence="12">
    <location>
        <begin position="239"/>
        <end position="254"/>
    </location>
</feature>
<dbReference type="Gene3D" id="2.30.29.30">
    <property type="entry name" value="Pleckstrin-homology domain (PH domain)/Phosphotyrosine-binding domain (PTB)"/>
    <property type="match status" value="2"/>
</dbReference>
<dbReference type="InterPro" id="IPR059004">
    <property type="entry name" value="MYO15"/>
</dbReference>
<dbReference type="Gene3D" id="1.20.5.190">
    <property type="match status" value="1"/>
</dbReference>
<feature type="region of interest" description="Disordered" evidence="12">
    <location>
        <begin position="1987"/>
        <end position="2008"/>
    </location>
</feature>
<reference evidence="16 17" key="1">
    <citation type="submission" date="2023-09" db="EMBL/GenBank/DDBJ databases">
        <authorList>
            <person name="Wang M."/>
        </authorList>
    </citation>
    <scope>NUCLEOTIDE SEQUENCE [LARGE SCALE GENOMIC DNA]</scope>
    <source>
        <strain evidence="16">GT-2023</strain>
        <tissue evidence="16">Liver</tissue>
    </source>
</reference>
<feature type="binding site" evidence="11">
    <location>
        <begin position="2184"/>
        <end position="2191"/>
    </location>
    <ligand>
        <name>ATP</name>
        <dbReference type="ChEBI" id="CHEBI:30616"/>
    </ligand>
</feature>
<feature type="region of interest" description="Disordered" evidence="12">
    <location>
        <begin position="1"/>
        <end position="291"/>
    </location>
</feature>
<feature type="compositionally biased region" description="Basic and acidic residues" evidence="12">
    <location>
        <begin position="112"/>
        <end position="124"/>
    </location>
</feature>
<feature type="compositionally biased region" description="Low complexity" evidence="12">
    <location>
        <begin position="1037"/>
        <end position="1053"/>
    </location>
</feature>
<evidence type="ECO:0008006" key="18">
    <source>
        <dbReference type="Google" id="ProtNLM"/>
    </source>
</evidence>
<feature type="region of interest" description="Disordered" evidence="12">
    <location>
        <begin position="1142"/>
        <end position="1161"/>
    </location>
</feature>
<evidence type="ECO:0000259" key="15">
    <source>
        <dbReference type="PROSITE" id="PS51456"/>
    </source>
</evidence>
<dbReference type="Gene3D" id="2.30.30.40">
    <property type="entry name" value="SH3 Domains"/>
    <property type="match status" value="1"/>
</dbReference>
<dbReference type="Gene3D" id="1.20.120.720">
    <property type="entry name" value="Myosin VI head, motor domain, U50 subdomain"/>
    <property type="match status" value="1"/>
</dbReference>
<dbReference type="Pfam" id="PF26570">
    <property type="entry name" value="MYO15"/>
    <property type="match status" value="1"/>
</dbReference>
<dbReference type="PROSITE" id="PS51016">
    <property type="entry name" value="MYTH4"/>
    <property type="match status" value="2"/>
</dbReference>
<keyword evidence="6 11" id="KW-0547">Nucleotide-binding</keyword>
<dbReference type="Gene3D" id="1.25.40.530">
    <property type="entry name" value="MyTH4 domain"/>
    <property type="match status" value="2"/>
</dbReference>
<dbReference type="SUPFAM" id="SSF52540">
    <property type="entry name" value="P-loop containing nucleoside triphosphate hydrolases"/>
    <property type="match status" value="1"/>
</dbReference>
<dbReference type="InterPro" id="IPR000299">
    <property type="entry name" value="FERM_domain"/>
</dbReference>
<dbReference type="Pfam" id="PF00373">
    <property type="entry name" value="FERM_M"/>
    <property type="match status" value="1"/>
</dbReference>
<feature type="compositionally biased region" description="Basic residues" evidence="12">
    <location>
        <begin position="266"/>
        <end position="275"/>
    </location>
</feature>
<dbReference type="InterPro" id="IPR001609">
    <property type="entry name" value="Myosin_head_motor_dom-like"/>
</dbReference>
<evidence type="ECO:0000256" key="9">
    <source>
        <dbReference type="ARBA" id="ARBA00023175"/>
    </source>
</evidence>
<evidence type="ECO:0000256" key="4">
    <source>
        <dbReference type="ARBA" id="ARBA00022490"/>
    </source>
</evidence>
<feature type="compositionally biased region" description="Polar residues" evidence="12">
    <location>
        <begin position="838"/>
        <end position="847"/>
    </location>
</feature>
<feature type="domain" description="MyTH4" evidence="14">
    <location>
        <begin position="4006"/>
        <end position="4160"/>
    </location>
</feature>
<feature type="compositionally biased region" description="Basic and acidic residues" evidence="12">
    <location>
        <begin position="1994"/>
        <end position="2008"/>
    </location>
</feature>
<evidence type="ECO:0000259" key="13">
    <source>
        <dbReference type="PROSITE" id="PS50057"/>
    </source>
</evidence>
<keyword evidence="9 11" id="KW-0505">Motor protein</keyword>
<dbReference type="Proteomes" id="UP001558613">
    <property type="component" value="Unassembled WGS sequence"/>
</dbReference>
<feature type="region of interest" description="Disordered" evidence="12">
    <location>
        <begin position="3557"/>
        <end position="3606"/>
    </location>
</feature>
<dbReference type="SUPFAM" id="SSF47031">
    <property type="entry name" value="Second domain of FERM"/>
    <property type="match status" value="1"/>
</dbReference>
<sequence length="4486" mass="504236">MPGKKDLKSAAKKGGKPEPEKSKPKEEEKKGKDDKKGAKDDKKGGKDDKKGGKDDKKKGKEEPPKGKGKDDGKKGKDKGKGKKEVIESEEGSDAELMDEDLSDEDEDEESDGDQRKRGGKDAKGKTAKGKSKSRQPDSDEDEDEEDEDEDEEDEEESEEEDRKAKKKSKDHHKSKAEDDGKKKKAKKKEEPPPEPPPEEKKKRGLKNTSKLFMRFSGFKKRKKSQKRLKSTSKLFLGLGKRKNRLLRKKRRKSLLRNAPKFMMRFKNSKKKKKEKEKKESSGPKPTYMLLRIGGNSKEPEKKQGFFKGLFGKKNSGDGAGFKSRGQILGKIAGATNWLTKRFLSIKGRQSGKDRDAWGRKNNKKYSFPAGSRQASIRAPSGYHNYGYEHDNGGYDYNNQSRVDRDAFHRQSIQRRPNRYNEQYPNVQGHSSYPQQYTQYEEPNNYYDMESHHQGYYDLQDGYYDPHTAIQDEGEYYDGGMDYNDPYGAQEHMGNYPQEMGYYNQQYPLDPYFDDGMEYYDDDQYPMGNGYDLYGNEMDPYSQNQFGYYDDIQGLYGDPYEAEISGDPYMDAYGDYEDLYFQDYQVNYSETDVDPYLQSSYNMYDPYGYAMQDIMEGEEGYGMHGEKYGDFPTEFMSLHGDMEFRVPRPQVKLFGKERIDVELPPLPPQYDFEEMSDIQYENYPYIPGASMDDGFSQAVHPQEMFHPTMPQVPTPTAMLIKQANNPQGFVNQPMSHMAQPGGFPPSPTPSRRSIAGMGSPLHRPMAPMEPMSSYGEPVMEVRRSPVPIRRPSPHASPQLSMHPAAPLPMRRSPSPQPSVRGIGGMGAPPSPRLARGMSSPMSHVQHPQSPVGRKMSPPVSPALSRRFQPQASFREGPPASPTVPRRLQPQVPFREGPPASPTVPRRLQPQASFREAPPSPQPMPGRMPSRAPSLYTSPPASPRASIRRRSPPQSPRASIRRPSPPSSPSHVHRPFGAKKFQASPSPPRRMSPPSSPQMGMRNMANVQQRDFHRPQSPLMPQRASPTPSRRSFTMEPDSQQPPLQRRSPSPTLSRRSTRLMKDSPPFGSPGSRLRGRGRPNIPMGAVKPYPGRGGHSGTPTQNVQPFRPSIRSNRSMMPQDFTASPQLSGQHTGMGMREQSRFNLPGTPGPMRNPQRPIGRGRPLMARQSLRRGPGMMPPSPQLSQKHMPPPSPQPSIRHLSRPASPLPMRPTSPMALPTSVLSGPPMYESSFASPLPVGAEPIPVEFDQISGVPQSPMLTRALQNQGVSNASYTLPIQQPMSPYAPEIINVPQVPGQPPSPVPSLALQNPNLSHVSQLQQVPTPYSPEMVVLDQHTEQMASPLLSNALQNSQLREASYISPMQRPGSPYAPEVAQLGEIPEQPPFSSPYVPQMEAFEQVPVHPASPLLSSAIHNPQLRNASYRSSLQRPHSPYSQVEAGYDYIEDPGAGPLLSNALQNPNVRNASYRTHLRRGSRIPPGYGPRGSPVLSTALQNQNIRKASYRAPVQGMVSPYATVPGYRQDPRKSPYLSDALHNPQLRGATYRLPDGSLVYGNQVASSSPMLADAIGNPQLQNASYRLSVGSMMDPRQQQSFSPNLSNALQNQNIKNASYRLPDGSIIYPDSHLRQPSSPNLSSALQNPNLRNASYRLSDGTIIYPDSYLQQPTSPNLSSALQNPNMRNATYRLPDGTLITAGQQQQTSPNLSHALRNEHIRKASYRLPDGTIIMADQPMEPTSPNLASALQNQNIRNATYRLPDGTLITDYGQPKSTSPNLAEALQNQQMRSASYRLPDGSIISGPVYQPKSPNLANALRNEDIRKATYRLPDGSIISADASYKPTTPTLSTALRNEDLRNVSYRLPDGSVISQALYKPSSPNISNALQNEHLRKATYQLPDGSIISADPRRHKTSPNLSQALLNQNLRKAAYRLPDGSVLTQGFVPTSPHLMDALKNPHLKKASYQLPSGISSYLTSSGQVVIGPDGRYAIVPPQRKGPGGPEEHWAQNDREGDTAEDHWAAERVLPHDTVQNLIKWSMYRDEKMMDFLTPPPAGLRPGETELQWVPDREGEPKGQWYDKMYSIRSLPTVSFRVKREGDGAEDMTQMEELTEAAVLINMKTRFDQALIYTYIGSILVSVNPYQLFNIYGTDVVLQYEGHGLGDNPPHLFAIANIAYTTMMDIKQNQCIIISGESGSGKTEATKLVLRYLTAIHHKRNIIQQILEATPLLESFGNAKTVRNDNSSRFGKFVEVFLEEGVISGAITSQYLLEKSRIVFQARDERNYHIFYEMLAGLPTHMKRAFYLQEAETYYYLNQSGNCEIAGKDDGEDFRRLQSAMDILHFSPEDQSSIFRVLSSILHLGNVFFHRVETEVQETAGVVSTQEIRAVADLLQISPEGLQKAITFKVTEAMREKIYSPLSVESAVDARDAVAKILYTLLFQWLTERINGQVYPRNEALSISLLDIYGFESLMFNSFEQLCINYANESLQFFFSKIIFKQEQEEYIREQISWKELTFTDNQACIDLIAAKPHGILRILDDQSCFPQATDNTFLQKCHYHHGNNPLYSKPKMPLPEFTVYHYAGRVTYQVHKFLDKNYDQVRQEVLDLFIQSQNRMVSNLFIKHAEMLKAATNRNSSVTRRYQPSTVAAKFQQSLQELLDKMERCNPYFVRCIKPNNNKEPGIFDPELVATQLRYSGILDTIRIRKEGYPIRVPFHKFLNRYKALLGMKKPPPPDGDNCVIMLMKLCPINKGDYQVGVSKLFLKENVYQLLESKRDRMMHVAALTLQRYVRMYFVRKKFLKFRSDMTKLQAHGKGFLVRRRFLRMRINLIKHRAMVRLIVNRKRYIRINLLLARRAEEERRRIELERTSREVVNVTQLVIPAELGGLLQATAAGRERHSDCLALVQAPRIQTDPQLTLPLDVNNHLMTKYIRTHFRELQFGMLTAPLENSLTRLEDDLKQDALDVFILILRFMGDPNLNGAQENLFGNYIIQRGLATPPIRDEILAQISNQVWRNENTRNAERGWLLMAACLSSFAPSEKMEKYLLKFVSDYALNGFKALCQHKLLQAMQKSYLVPEASRTYPPSLLEWTATRKKAHMVLQVHCFDSVSFLCPVHSWTNGEGLAGDVLQHRGVSTESRWGWSVLMKEPAQWVELEGHDYVLDLVCDLELLLDFPKQKTYFIISTEDPSKARPNASISLFGSGFEEDEDGPLSYANRTTAIATNSLPISDGHYNLDTEPPYDGTQRGMDRYLDSLFDPVLSDGTGDLDASVLSGRMKGRGGVGGDEAKSPARVNISAALQPGAVRVLPPIPGASVMPSMPVMPPVPDPQQTVMAQQQQTIINQQAVIMAQQMTMQAMAMVTSPVSSPPMSPLTSPPTSPPPTPYSTLPPSPYPAIPPSPYANLPPSPYAPHPLSMYTNPPVTPHQTLPSTSTNATPSNLEEQQEPLKKKSSPPTPQPRSATTTKAVSSNGTLGKKEAPAAPIKLDSRPAKRHAPVAITGPMRSAPAPGTEVVKYSVSNSEHIVPSHNIKDIIKQYQTPPPEPVPQIQRREGKAYVKKMNPHDEAMHILKTQRDNPPPPQRKAPAPAAVSSRDGGLKPTKSSKKKAPEPPLTLPPPVSRDLPVEIESIQTQLHRSSTEEHYTYTNVPWKIYLRKEVFYPKDTWNHPLVLDLIFKQIVNDTFTEACVRITKEERQKMKSLFAQYGIEPNADVQDESVKKAVITAARESWEIYFSRLFPASGSVGTGVQVLAVSHSGIKLLKTVKSSTAAPDYFRVLRPYSYTDILFVTIPSQNMLEFNLMNEKLILFSAKAPQIKHMIDLFISHLKKDSEYVVAERNFITDDRALLGFHKGDIIRLQAMDGLEEGQSYGCVVKKKVIYLEELKRGTPDFGWRYGAVQGRSGAFPMECVVPVAAPDFLSLPAERRDEPRDRQGRVAASGAIALAVASTAAAHELDPSLESDGFGDFGDSEVEGNILSDSQYNMVEFARKYFRTSNGSKSDSFRDKSKKGKGNKDPAEMVKFSKNPILESLIDFTDPNMNRVASEIFLAIMKFMGDHPLRGQSEQFVVCTFLKLTGEYGLMKDEAYCQVLKQITANTSSKPDSCQKGWRLLYILTAFYRCSEVLKPFLLKFLRDVCKSPEVLFHGIAKACEQNLRKTFQFGGRSVYPSSMELKAIMAGRSSKRQLFLFPGGIERHLKIKTCSVALDVIEELCYEMALQRLEAMDEYTIFIVTNRGQNVRPLNKREYILDIATEAEQIDSNYSFWFRRVIWAHPLKFDNELCVTMHYNQVLPDYLKGLLNVVPQGKISEQQFNQFAKLAALQHRAKDSLYTPTIHELTEYVPVEIFGRQVPQQWMQLVAQHVHAVQSLNPHQARSQFLGLVCAFPMFGSTFFYIQSSSNSTISAPCLLAVNQNGLHFLHKDTHEVQVKFQLKLIQSAHTQRPSAGSSYPYVDIMIGDLTNHRVTQLQLEQGLELCRVIAMHIENMLSVREKRLTLPPSEITML</sequence>
<feature type="compositionally biased region" description="Acidic residues" evidence="12">
    <location>
        <begin position="87"/>
        <end position="111"/>
    </location>
</feature>
<feature type="compositionally biased region" description="Basic and acidic residues" evidence="12">
    <location>
        <begin position="175"/>
        <end position="201"/>
    </location>
</feature>
<feature type="region of interest" description="Disordered" evidence="12">
    <location>
        <begin position="785"/>
        <end position="1132"/>
    </location>
</feature>
<dbReference type="Pfam" id="PF00612">
    <property type="entry name" value="IQ"/>
    <property type="match status" value="2"/>
</dbReference>
<evidence type="ECO:0000313" key="17">
    <source>
        <dbReference type="Proteomes" id="UP001558613"/>
    </source>
</evidence>
<feature type="region of interest" description="Disordered" evidence="12">
    <location>
        <begin position="1168"/>
        <end position="1204"/>
    </location>
</feature>
<evidence type="ECO:0000259" key="14">
    <source>
        <dbReference type="PROSITE" id="PS51016"/>
    </source>
</evidence>
<feature type="compositionally biased region" description="Polar residues" evidence="12">
    <location>
        <begin position="3403"/>
        <end position="3428"/>
    </location>
</feature>
<dbReference type="EMBL" id="JAYMGO010000001">
    <property type="protein sequence ID" value="KAL1282752.1"/>
    <property type="molecule type" value="Genomic_DNA"/>
</dbReference>
<dbReference type="PANTHER" id="PTHR22692">
    <property type="entry name" value="MYOSIN VII, XV"/>
    <property type="match status" value="1"/>
</dbReference>
<name>A0ABR3P0D7_9TELE</name>
<dbReference type="Pfam" id="PF07653">
    <property type="entry name" value="SH3_2"/>
    <property type="match status" value="1"/>
</dbReference>
<evidence type="ECO:0000256" key="10">
    <source>
        <dbReference type="ARBA" id="ARBA00023203"/>
    </source>
</evidence>
<dbReference type="InterPro" id="IPR036961">
    <property type="entry name" value="Kinesin_motor_dom_sf"/>
</dbReference>
<keyword evidence="8 11" id="KW-0518">Myosin</keyword>
<gene>
    <name evidence="16" type="ORF">QQF64_001555</name>
</gene>
<dbReference type="InterPro" id="IPR041795">
    <property type="entry name" value="MyoXV_FERM_C"/>
</dbReference>
<evidence type="ECO:0000256" key="8">
    <source>
        <dbReference type="ARBA" id="ARBA00023123"/>
    </source>
</evidence>
<feature type="compositionally biased region" description="Basic residues" evidence="12">
    <location>
        <begin position="217"/>
        <end position="230"/>
    </location>
</feature>
<feature type="compositionally biased region" description="Basic residues" evidence="12">
    <location>
        <begin position="164"/>
        <end position="174"/>
    </location>
</feature>
<protein>
    <recommendedName>
        <fullName evidence="18">Unconventional myosin-XV</fullName>
    </recommendedName>
</protein>